<dbReference type="GO" id="GO:1901678">
    <property type="term" value="P:iron coordination entity transport"/>
    <property type="evidence" value="ECO:0007669"/>
    <property type="project" value="UniProtKB-ARBA"/>
</dbReference>
<keyword evidence="7" id="KW-1185">Reference proteome</keyword>
<evidence type="ECO:0000256" key="4">
    <source>
        <dbReference type="ARBA" id="ARBA00022729"/>
    </source>
</evidence>
<dbReference type="RefSeq" id="WP_068535642.1">
    <property type="nucleotide sequence ID" value="NZ_LVJH01000039.1"/>
</dbReference>
<feature type="domain" description="Fe/B12 periplasmic-binding" evidence="5">
    <location>
        <begin position="71"/>
        <end position="324"/>
    </location>
</feature>
<organism evidence="6 7">
    <name type="scientific">Paenibacillus glacialis</name>
    <dbReference type="NCBI Taxonomy" id="494026"/>
    <lineage>
        <taxon>Bacteria</taxon>
        <taxon>Bacillati</taxon>
        <taxon>Bacillota</taxon>
        <taxon>Bacilli</taxon>
        <taxon>Bacillales</taxon>
        <taxon>Paenibacillaceae</taxon>
        <taxon>Paenibacillus</taxon>
    </lineage>
</organism>
<evidence type="ECO:0000256" key="1">
    <source>
        <dbReference type="ARBA" id="ARBA00004196"/>
    </source>
</evidence>
<accession>A0A168J3G0</accession>
<proteinExistence type="inferred from homology"/>
<evidence type="ECO:0000313" key="7">
    <source>
        <dbReference type="Proteomes" id="UP000076967"/>
    </source>
</evidence>
<comment type="subcellular location">
    <subcellularLocation>
        <location evidence="1">Cell envelope</location>
    </subcellularLocation>
</comment>
<dbReference type="PROSITE" id="PS50983">
    <property type="entry name" value="FE_B12_PBP"/>
    <property type="match status" value="1"/>
</dbReference>
<dbReference type="Proteomes" id="UP000076967">
    <property type="component" value="Unassembled WGS sequence"/>
</dbReference>
<comment type="caution">
    <text evidence="6">The sequence shown here is derived from an EMBL/GenBank/DDBJ whole genome shotgun (WGS) entry which is preliminary data.</text>
</comment>
<dbReference type="PROSITE" id="PS51257">
    <property type="entry name" value="PROKAR_LIPOPROTEIN"/>
    <property type="match status" value="1"/>
</dbReference>
<comment type="similarity">
    <text evidence="2">Belongs to the bacterial solute-binding protein 8 family.</text>
</comment>
<keyword evidence="3" id="KW-0813">Transport</keyword>
<dbReference type="Pfam" id="PF01497">
    <property type="entry name" value="Peripla_BP_2"/>
    <property type="match status" value="1"/>
</dbReference>
<gene>
    <name evidence="6" type="ORF">PGLA_18295</name>
</gene>
<dbReference type="PANTHER" id="PTHR30532">
    <property type="entry name" value="IRON III DICITRATE-BINDING PERIPLASMIC PROTEIN"/>
    <property type="match status" value="1"/>
</dbReference>
<dbReference type="PANTHER" id="PTHR30532:SF24">
    <property type="entry name" value="FERRIC ENTEROBACTIN-BINDING PERIPLASMIC PROTEIN FEPB"/>
    <property type="match status" value="1"/>
</dbReference>
<evidence type="ECO:0000256" key="2">
    <source>
        <dbReference type="ARBA" id="ARBA00008814"/>
    </source>
</evidence>
<dbReference type="STRING" id="494026.PGLA_18295"/>
<evidence type="ECO:0000256" key="3">
    <source>
        <dbReference type="ARBA" id="ARBA00022448"/>
    </source>
</evidence>
<dbReference type="InterPro" id="IPR002491">
    <property type="entry name" value="ABC_transptr_periplasmic_BD"/>
</dbReference>
<evidence type="ECO:0000313" key="6">
    <source>
        <dbReference type="EMBL" id="OAB40112.1"/>
    </source>
</evidence>
<dbReference type="EMBL" id="LVJH01000039">
    <property type="protein sequence ID" value="OAB40112.1"/>
    <property type="molecule type" value="Genomic_DNA"/>
</dbReference>
<dbReference type="SUPFAM" id="SSF53807">
    <property type="entry name" value="Helical backbone' metal receptor"/>
    <property type="match status" value="1"/>
</dbReference>
<dbReference type="InterPro" id="IPR051313">
    <property type="entry name" value="Bact_iron-sidero_bind"/>
</dbReference>
<dbReference type="Gene3D" id="3.40.50.1980">
    <property type="entry name" value="Nitrogenase molybdenum iron protein domain"/>
    <property type="match status" value="2"/>
</dbReference>
<dbReference type="AlphaFoldDB" id="A0A168J3G0"/>
<sequence>MRNRKWFGLILLVGIISLVVGCADNSKTKDAVEKTEKAPAQVSEEVVNKASFPRTIKHMEGETVIKEKPLKIATPYISFVDYLAVLDEYPIAGQGIEIIERNFPYLSKMIEGKDIIDLGQEVSLERLLASEPDLIIAANDMADKYEQLSQIAPTVIFPEAADWRTTLIEIAKVIGKEDKADTVLAEFDRKSAEYKEQLAFRSGESVMFAMYSGKEQFVLWEEKRFDAFYIGLGLKPTEGAEIGGRLTLEGVVDLNPDHLFIVNNWQEPIEGGVKEDLKDNKVWQSLSAVQKDQVYYLEDPSLPGPLALAKIKGIEEVMEAMGKK</sequence>
<reference evidence="6 7" key="1">
    <citation type="submission" date="2016-03" db="EMBL/GenBank/DDBJ databases">
        <title>Draft genome sequence of Paenibacillus glacialis DSM 22343.</title>
        <authorList>
            <person name="Shin S.-K."/>
            <person name="Yi H."/>
        </authorList>
    </citation>
    <scope>NUCLEOTIDE SEQUENCE [LARGE SCALE GENOMIC DNA]</scope>
    <source>
        <strain evidence="6 7">DSM 22343</strain>
    </source>
</reference>
<dbReference type="GO" id="GO:0030288">
    <property type="term" value="C:outer membrane-bounded periplasmic space"/>
    <property type="evidence" value="ECO:0007669"/>
    <property type="project" value="TreeGrafter"/>
</dbReference>
<evidence type="ECO:0000259" key="5">
    <source>
        <dbReference type="PROSITE" id="PS50983"/>
    </source>
</evidence>
<protein>
    <submittedName>
        <fullName evidence="6">ABC transporter</fullName>
    </submittedName>
</protein>
<keyword evidence="4" id="KW-0732">Signal</keyword>
<dbReference type="OrthoDB" id="9793175at2"/>
<name>A0A168J3G0_9BACL</name>